<dbReference type="SUPFAM" id="SSF52309">
    <property type="entry name" value="N-(deoxy)ribosyltransferase-like"/>
    <property type="match status" value="1"/>
</dbReference>
<evidence type="ECO:0000313" key="1">
    <source>
        <dbReference type="EMBL" id="QNN50263.1"/>
    </source>
</evidence>
<reference evidence="1 2" key="1">
    <citation type="submission" date="2020-08" db="EMBL/GenBank/DDBJ databases">
        <title>Genome sequence of Phycicoccus endophyticus JCM 31784T.</title>
        <authorList>
            <person name="Hyun D.-W."/>
            <person name="Bae J.-W."/>
        </authorList>
    </citation>
    <scope>NUCLEOTIDE SEQUENCE [LARGE SCALE GENOMIC DNA]</scope>
    <source>
        <strain evidence="1 2">JCM 31784</strain>
    </source>
</reference>
<dbReference type="AlphaFoldDB" id="A0A7G9R3T8"/>
<name>A0A7G9R3T8_9MICO</name>
<dbReference type="EMBL" id="CP060712">
    <property type="protein sequence ID" value="QNN50263.1"/>
    <property type="molecule type" value="Genomic_DNA"/>
</dbReference>
<organism evidence="1 2">
    <name type="scientific">Phycicoccus endophyticus</name>
    <dbReference type="NCBI Taxonomy" id="1690220"/>
    <lineage>
        <taxon>Bacteria</taxon>
        <taxon>Bacillati</taxon>
        <taxon>Actinomycetota</taxon>
        <taxon>Actinomycetes</taxon>
        <taxon>Micrococcales</taxon>
        <taxon>Intrasporangiaceae</taxon>
        <taxon>Phycicoccus</taxon>
    </lineage>
</organism>
<protein>
    <recommendedName>
        <fullName evidence="3">Nucleoside 2-deoxyribosyltransferase</fullName>
    </recommendedName>
</protein>
<keyword evidence="2" id="KW-1185">Reference proteome</keyword>
<dbReference type="RefSeq" id="WP_166097669.1">
    <property type="nucleotide sequence ID" value="NZ_BMMY01000001.1"/>
</dbReference>
<evidence type="ECO:0000313" key="2">
    <source>
        <dbReference type="Proteomes" id="UP000515976"/>
    </source>
</evidence>
<sequence>MKVYLAAPMPAVQLVRDARDVLLTAGHELTLDWTREMPPTEGVDLDPAVSAAMASAMLEAVWTADALVALATGYEGRGMFVELGAALSRAAHESAYTVAVVGDIIRGSVFYSHPAVTRFRSVEQCAAALRTAGGDTVANPVQ</sequence>
<dbReference type="Proteomes" id="UP000515976">
    <property type="component" value="Chromosome"/>
</dbReference>
<dbReference type="KEGG" id="pei:H9L10_04280"/>
<gene>
    <name evidence="1" type="ORF">H9L10_04280</name>
</gene>
<evidence type="ECO:0008006" key="3">
    <source>
        <dbReference type="Google" id="ProtNLM"/>
    </source>
</evidence>
<dbReference type="Gene3D" id="3.40.50.450">
    <property type="match status" value="1"/>
</dbReference>
<accession>A0A7G9R3T8</accession>
<proteinExistence type="predicted"/>